<reference evidence="1 2" key="1">
    <citation type="journal article" date="2016" name="Nat. Commun.">
        <title>Thousands of microbial genomes shed light on interconnected biogeochemical processes in an aquifer system.</title>
        <authorList>
            <person name="Anantharaman K."/>
            <person name="Brown C.T."/>
            <person name="Hug L.A."/>
            <person name="Sharon I."/>
            <person name="Castelle C.J."/>
            <person name="Probst A.J."/>
            <person name="Thomas B.C."/>
            <person name="Singh A."/>
            <person name="Wilkins M.J."/>
            <person name="Karaoz U."/>
            <person name="Brodie E.L."/>
            <person name="Williams K.H."/>
            <person name="Hubbard S.S."/>
            <person name="Banfield J.F."/>
        </authorList>
    </citation>
    <scope>NUCLEOTIDE SEQUENCE [LARGE SCALE GENOMIC DNA]</scope>
</reference>
<evidence type="ECO:0000313" key="2">
    <source>
        <dbReference type="Proteomes" id="UP000177167"/>
    </source>
</evidence>
<dbReference type="Proteomes" id="UP000177167">
    <property type="component" value="Unassembled WGS sequence"/>
</dbReference>
<name>A0A1F8F6Z4_9BACT</name>
<accession>A0A1F8F6Z4</accession>
<organism evidence="1 2">
    <name type="scientific">Candidatus Yanofskybacteria bacterium RIFCSPHIGHO2_02_FULL_41_11</name>
    <dbReference type="NCBI Taxonomy" id="1802675"/>
    <lineage>
        <taxon>Bacteria</taxon>
        <taxon>Candidatus Yanofskyibacteriota</taxon>
    </lineage>
</organism>
<dbReference type="EMBL" id="MGJP01000050">
    <property type="protein sequence ID" value="OGN08927.1"/>
    <property type="molecule type" value="Genomic_DNA"/>
</dbReference>
<dbReference type="AlphaFoldDB" id="A0A1F8F6Z4"/>
<proteinExistence type="predicted"/>
<comment type="caution">
    <text evidence="1">The sequence shown here is derived from an EMBL/GenBank/DDBJ whole genome shotgun (WGS) entry which is preliminary data.</text>
</comment>
<sequence>MIRNKLFEGELIIKIKNQNTKIKIKEDILNTIKNSNKQAQERDPLDRILWMEDKGDEVRIFTSENQLAVRIGKKLKSSFSGSKLEIRHSDEDIVRVYWKC</sequence>
<protein>
    <submittedName>
        <fullName evidence="1">Uncharacterized protein</fullName>
    </submittedName>
</protein>
<evidence type="ECO:0000313" key="1">
    <source>
        <dbReference type="EMBL" id="OGN08927.1"/>
    </source>
</evidence>
<gene>
    <name evidence="1" type="ORF">A3J46_02610</name>
</gene>